<feature type="signal peptide" evidence="1">
    <location>
        <begin position="1"/>
        <end position="24"/>
    </location>
</feature>
<dbReference type="Proteomes" id="UP000037939">
    <property type="component" value="Unassembled WGS sequence"/>
</dbReference>
<dbReference type="Pfam" id="PF11005">
    <property type="entry name" value="DUF2844"/>
    <property type="match status" value="1"/>
</dbReference>
<evidence type="ECO:0000313" key="3">
    <source>
        <dbReference type="Proteomes" id="UP000037939"/>
    </source>
</evidence>
<protein>
    <recommendedName>
        <fullName evidence="4">DUF2844 domain-containing protein</fullName>
    </recommendedName>
</protein>
<feature type="chain" id="PRO_5005849763" description="DUF2844 domain-containing protein" evidence="1">
    <location>
        <begin position="25"/>
        <end position="149"/>
    </location>
</feature>
<accession>A0A0N0GQD3</accession>
<evidence type="ECO:0000313" key="2">
    <source>
        <dbReference type="EMBL" id="KPC54672.1"/>
    </source>
</evidence>
<dbReference type="OrthoDB" id="7561239at2"/>
<keyword evidence="3" id="KW-1185">Reference proteome</keyword>
<proteinExistence type="predicted"/>
<sequence length="149" mass="15377">MLTARIALASLLASAIFAPLPALAVLGGAPHSVPASNLVASAKAATSSAYSVQESVDSSGTHLREYINASGIVFALAWQGPRVPDLRSELGQYYSQVSSAARGPHTARSNTLVSNADLVVQSGGRPRAFIGRAWLPAQVPAGVNTQDIQ</sequence>
<dbReference type="RefSeq" id="WP_053936454.1">
    <property type="nucleotide sequence ID" value="NZ_LAQT01000002.1"/>
</dbReference>
<organism evidence="2 3">
    <name type="scientific">Amantichitinum ursilacus</name>
    <dbReference type="NCBI Taxonomy" id="857265"/>
    <lineage>
        <taxon>Bacteria</taxon>
        <taxon>Pseudomonadati</taxon>
        <taxon>Pseudomonadota</taxon>
        <taxon>Betaproteobacteria</taxon>
        <taxon>Neisseriales</taxon>
        <taxon>Chitinibacteraceae</taxon>
        <taxon>Amantichitinum</taxon>
    </lineage>
</organism>
<evidence type="ECO:0000256" key="1">
    <source>
        <dbReference type="SAM" id="SignalP"/>
    </source>
</evidence>
<name>A0A0N0GQD3_9NEIS</name>
<dbReference type="AlphaFoldDB" id="A0A0N0GQD3"/>
<dbReference type="InterPro" id="IPR021267">
    <property type="entry name" value="DUF2844"/>
</dbReference>
<reference evidence="2 3" key="1">
    <citation type="submission" date="2015-07" db="EMBL/GenBank/DDBJ databases">
        <title>Draft genome sequence of the Amantichitinum ursilacus IGB-41, a new chitin-degrading bacterium.</title>
        <authorList>
            <person name="Kirstahler P."/>
            <person name="Guenther M."/>
            <person name="Grumaz C."/>
            <person name="Rupp S."/>
            <person name="Zibek S."/>
            <person name="Sohn K."/>
        </authorList>
    </citation>
    <scope>NUCLEOTIDE SEQUENCE [LARGE SCALE GENOMIC DNA]</scope>
    <source>
        <strain evidence="2 3">IGB-41</strain>
    </source>
</reference>
<evidence type="ECO:0008006" key="4">
    <source>
        <dbReference type="Google" id="ProtNLM"/>
    </source>
</evidence>
<dbReference type="EMBL" id="LAQT01000002">
    <property type="protein sequence ID" value="KPC54672.1"/>
    <property type="molecule type" value="Genomic_DNA"/>
</dbReference>
<keyword evidence="1" id="KW-0732">Signal</keyword>
<gene>
    <name evidence="2" type="ORF">WG78_03835</name>
</gene>
<comment type="caution">
    <text evidence="2">The sequence shown here is derived from an EMBL/GenBank/DDBJ whole genome shotgun (WGS) entry which is preliminary data.</text>
</comment>